<evidence type="ECO:0000313" key="3">
    <source>
        <dbReference type="EMBL" id="SAL86494.1"/>
    </source>
</evidence>
<dbReference type="InterPro" id="IPR029062">
    <property type="entry name" value="Class_I_gatase-like"/>
</dbReference>
<comment type="caution">
    <text evidence="3">The sequence shown here is derived from an EMBL/GenBank/DDBJ whole genome shotgun (WGS) entry which is preliminary data.</text>
</comment>
<proteinExistence type="inferred from homology"/>
<dbReference type="AlphaFoldDB" id="A0A158KZE9"/>
<sequence length="69" mass="7345">MAFAKVFFDDGKPMAAICHGPWTIIETGAAHGGRMTSWPALKTDLKNAGADREDPEVVVDQDLPAMASS</sequence>
<dbReference type="Pfam" id="PF01965">
    <property type="entry name" value="DJ-1_PfpI"/>
    <property type="match status" value="1"/>
</dbReference>
<feature type="domain" description="DJ-1/PfpI" evidence="2">
    <location>
        <begin position="2"/>
        <end position="63"/>
    </location>
</feature>
<dbReference type="Gene3D" id="3.40.50.880">
    <property type="match status" value="1"/>
</dbReference>
<protein>
    <submittedName>
        <fullName evidence="3">PfpI family intracellular peptidase</fullName>
    </submittedName>
</protein>
<accession>A0A158KZE9</accession>
<evidence type="ECO:0000256" key="1">
    <source>
        <dbReference type="ARBA" id="ARBA00008542"/>
    </source>
</evidence>
<name>A0A158KZE9_9BURK</name>
<evidence type="ECO:0000313" key="4">
    <source>
        <dbReference type="Proteomes" id="UP000055019"/>
    </source>
</evidence>
<comment type="similarity">
    <text evidence="1">Belongs to the peptidase C56 family.</text>
</comment>
<dbReference type="PANTHER" id="PTHR42733:SF12">
    <property type="entry name" value="PROTEINASE"/>
    <property type="match status" value="1"/>
</dbReference>
<gene>
    <name evidence="3" type="ORF">AWB74_07724</name>
</gene>
<dbReference type="PANTHER" id="PTHR42733">
    <property type="entry name" value="DJ-1 PROTEIN"/>
    <property type="match status" value="1"/>
</dbReference>
<reference evidence="3" key="1">
    <citation type="submission" date="2016-01" db="EMBL/GenBank/DDBJ databases">
        <authorList>
            <person name="Peeters C."/>
        </authorList>
    </citation>
    <scope>NUCLEOTIDE SEQUENCE [LARGE SCALE GENOMIC DNA]</scope>
    <source>
        <strain evidence="3">LMG 29317</strain>
    </source>
</reference>
<dbReference type="SUPFAM" id="SSF52317">
    <property type="entry name" value="Class I glutamine amidotransferase-like"/>
    <property type="match status" value="1"/>
</dbReference>
<keyword evidence="4" id="KW-1185">Reference proteome</keyword>
<dbReference type="InterPro" id="IPR002818">
    <property type="entry name" value="DJ-1/PfpI"/>
</dbReference>
<dbReference type="InterPro" id="IPR006286">
    <property type="entry name" value="C56_PfpI-like"/>
</dbReference>
<dbReference type="Proteomes" id="UP000055019">
    <property type="component" value="Unassembled WGS sequence"/>
</dbReference>
<dbReference type="EMBL" id="FCOM02000074">
    <property type="protein sequence ID" value="SAL86494.1"/>
    <property type="molecule type" value="Genomic_DNA"/>
</dbReference>
<organism evidence="3 4">
    <name type="scientific">Caballeronia arvi</name>
    <dbReference type="NCBI Taxonomy" id="1777135"/>
    <lineage>
        <taxon>Bacteria</taxon>
        <taxon>Pseudomonadati</taxon>
        <taxon>Pseudomonadota</taxon>
        <taxon>Betaproteobacteria</taxon>
        <taxon>Burkholderiales</taxon>
        <taxon>Burkholderiaceae</taxon>
        <taxon>Caballeronia</taxon>
    </lineage>
</organism>
<evidence type="ECO:0000259" key="2">
    <source>
        <dbReference type="Pfam" id="PF01965"/>
    </source>
</evidence>